<proteinExistence type="inferred from homology"/>
<name>A0A3P8DJR8_HELPZ</name>
<dbReference type="InterPro" id="IPR020904">
    <property type="entry name" value="Sc_DH/Rdtase_CS"/>
</dbReference>
<dbReference type="Gene3D" id="3.40.50.720">
    <property type="entry name" value="NAD(P)-binding Rossmann-like Domain"/>
    <property type="match status" value="1"/>
</dbReference>
<dbReference type="OrthoDB" id="5545019at2759"/>
<dbReference type="PANTHER" id="PTHR43086">
    <property type="entry name" value="VERY-LONG-CHAIN 3-OXOOACYL-COA REDUCTASE"/>
    <property type="match status" value="1"/>
</dbReference>
<dbReference type="PROSITE" id="PS00061">
    <property type="entry name" value="ADH_SHORT"/>
    <property type="match status" value="1"/>
</dbReference>
<reference evidence="10 11" key="1">
    <citation type="submission" date="2018-11" db="EMBL/GenBank/DDBJ databases">
        <authorList>
            <consortium name="Pathogen Informatics"/>
        </authorList>
    </citation>
    <scope>NUCLEOTIDE SEQUENCE [LARGE SCALE GENOMIC DNA]</scope>
</reference>
<dbReference type="PANTHER" id="PTHR43086:SF2">
    <property type="entry name" value="HYDROXYSTEROID DEHYDROGENASE-LIKE PROTEIN 1"/>
    <property type="match status" value="1"/>
</dbReference>
<dbReference type="WBParaSite" id="HPBE_0002237901-mRNA-1">
    <property type="protein sequence ID" value="HPBE_0002237901-mRNA-1"/>
    <property type="gene ID" value="HPBE_0002237901"/>
</dbReference>
<evidence type="ECO:0000313" key="10">
    <source>
        <dbReference type="EMBL" id="VDP32204.1"/>
    </source>
</evidence>
<protein>
    <submittedName>
        <fullName evidence="12">NAD(P)-binding protein</fullName>
    </submittedName>
</protein>
<keyword evidence="8" id="KW-0275">Fatty acid biosynthesis</keyword>
<dbReference type="CDD" id="cd05356">
    <property type="entry name" value="17beta-HSD1_like_SDR_c"/>
    <property type="match status" value="1"/>
</dbReference>
<reference evidence="12" key="2">
    <citation type="submission" date="2019-09" db="UniProtKB">
        <authorList>
            <consortium name="WormBaseParasite"/>
        </authorList>
    </citation>
    <scope>IDENTIFICATION</scope>
</reference>
<evidence type="ECO:0000256" key="4">
    <source>
        <dbReference type="ARBA" id="ARBA00022857"/>
    </source>
</evidence>
<dbReference type="Proteomes" id="UP000050761">
    <property type="component" value="Unassembled WGS sequence"/>
</dbReference>
<dbReference type="GO" id="GO:0005783">
    <property type="term" value="C:endoplasmic reticulum"/>
    <property type="evidence" value="ECO:0007669"/>
    <property type="project" value="TreeGrafter"/>
</dbReference>
<evidence type="ECO:0000256" key="9">
    <source>
        <dbReference type="ARBA" id="ARBA00038261"/>
    </source>
</evidence>
<dbReference type="PRINTS" id="PR00081">
    <property type="entry name" value="GDHRDH"/>
</dbReference>
<dbReference type="SUPFAM" id="SSF51735">
    <property type="entry name" value="NAD(P)-binding Rossmann-fold domains"/>
    <property type="match status" value="1"/>
</dbReference>
<organism evidence="10">
    <name type="scientific">Heligmosomoides polygyrus</name>
    <name type="common">Parasitic roundworm</name>
    <dbReference type="NCBI Taxonomy" id="6339"/>
    <lineage>
        <taxon>Eukaryota</taxon>
        <taxon>Metazoa</taxon>
        <taxon>Ecdysozoa</taxon>
        <taxon>Nematoda</taxon>
        <taxon>Chromadorea</taxon>
        <taxon>Rhabditida</taxon>
        <taxon>Rhabditina</taxon>
        <taxon>Rhabditomorpha</taxon>
        <taxon>Strongyloidea</taxon>
        <taxon>Heligmosomidae</taxon>
        <taxon>Heligmosomoides</taxon>
    </lineage>
</organism>
<keyword evidence="2" id="KW-0444">Lipid biosynthesis</keyword>
<gene>
    <name evidence="10" type="ORF">HPBE_LOCUS22378</name>
</gene>
<dbReference type="InterPro" id="IPR002347">
    <property type="entry name" value="SDR_fam"/>
</dbReference>
<keyword evidence="7" id="KW-0443">Lipid metabolism</keyword>
<keyword evidence="11" id="KW-1185">Reference proteome</keyword>
<evidence type="ECO:0000256" key="5">
    <source>
        <dbReference type="ARBA" id="ARBA00022955"/>
    </source>
</evidence>
<dbReference type="PIRSF" id="PIRSF000126">
    <property type="entry name" value="11-beta-HSD1"/>
    <property type="match status" value="1"/>
</dbReference>
<dbReference type="Pfam" id="PF00106">
    <property type="entry name" value="adh_short"/>
    <property type="match status" value="1"/>
</dbReference>
<dbReference type="InterPro" id="IPR036291">
    <property type="entry name" value="NAD(P)-bd_dom_sf"/>
</dbReference>
<keyword evidence="4" id="KW-0521">NADP</keyword>
<dbReference type="FunFam" id="3.40.50.720:FF:000467">
    <property type="entry name" value="Steroid dehydrogenase 4"/>
    <property type="match status" value="1"/>
</dbReference>
<evidence type="ECO:0000256" key="3">
    <source>
        <dbReference type="ARBA" id="ARBA00022832"/>
    </source>
</evidence>
<evidence type="ECO:0000256" key="2">
    <source>
        <dbReference type="ARBA" id="ARBA00022516"/>
    </source>
</evidence>
<dbReference type="GO" id="GO:0016491">
    <property type="term" value="F:oxidoreductase activity"/>
    <property type="evidence" value="ECO:0007669"/>
    <property type="project" value="UniProtKB-KW"/>
</dbReference>
<evidence type="ECO:0000256" key="6">
    <source>
        <dbReference type="ARBA" id="ARBA00023002"/>
    </source>
</evidence>
<evidence type="ECO:0000256" key="1">
    <source>
        <dbReference type="ARBA" id="ARBA00005194"/>
    </source>
</evidence>
<dbReference type="EMBL" id="UZAH01033933">
    <property type="protein sequence ID" value="VDP32204.1"/>
    <property type="molecule type" value="Genomic_DNA"/>
</dbReference>
<evidence type="ECO:0000313" key="12">
    <source>
        <dbReference type="WBParaSite" id="HPBE_0002237901-mRNA-1"/>
    </source>
</evidence>
<sequence length="307" mass="33459">MQHANGCVQLAQACEHSKPYIAFHGTSCCGGSPNIVYAKIQGVKLFTSITVVTGATDGIGKAYAYELAGKGFNVYLISRTQSKLEEVQHDILQKFNKISVKTFAFDFCVGSVDSYSSLLNALNEVDVGVLVNNVGMSYEYPEALHDVDGGVQRIGAITVINTLPPTVLSAHIIKQMLPRNKGVVINVASAAAYNHMALWAVYSATKKYVVWLTEILRMEYADTGLTIQTVCPMMVATKMSKVRRTSFFTPNAEIFAASAIRSIGLVDETTGFLSHQIQVTKINSKLPISLFYMATRKAALKKKAKAQ</sequence>
<keyword evidence="3" id="KW-0276">Fatty acid metabolism</keyword>
<keyword evidence="5" id="KW-0752">Steroid biosynthesis</keyword>
<keyword evidence="6" id="KW-0560">Oxidoreductase</keyword>
<evidence type="ECO:0000256" key="8">
    <source>
        <dbReference type="ARBA" id="ARBA00023160"/>
    </source>
</evidence>
<evidence type="ECO:0000256" key="7">
    <source>
        <dbReference type="ARBA" id="ARBA00023098"/>
    </source>
</evidence>
<accession>A0A3P8DJR8</accession>
<comment type="similarity">
    <text evidence="9">Belongs to the short-chain dehydrogenases/reductases (SDR) family. 17-beta-HSD 3 subfamily.</text>
</comment>
<dbReference type="GO" id="GO:0006694">
    <property type="term" value="P:steroid biosynthetic process"/>
    <property type="evidence" value="ECO:0007669"/>
    <property type="project" value="UniProtKB-KW"/>
</dbReference>
<comment type="pathway">
    <text evidence="1">Lipid metabolism; fatty acid biosynthesis.</text>
</comment>
<dbReference type="GO" id="GO:0030497">
    <property type="term" value="P:fatty acid elongation"/>
    <property type="evidence" value="ECO:0007669"/>
    <property type="project" value="TreeGrafter"/>
</dbReference>
<evidence type="ECO:0000313" key="11">
    <source>
        <dbReference type="Proteomes" id="UP000050761"/>
    </source>
</evidence>
<dbReference type="AlphaFoldDB" id="A0A3P8DJR8"/>
<dbReference type="PRINTS" id="PR00080">
    <property type="entry name" value="SDRFAMILY"/>
</dbReference>